<protein>
    <recommendedName>
        <fullName evidence="3">Secreted protein</fullName>
    </recommendedName>
</protein>
<evidence type="ECO:0000313" key="2">
    <source>
        <dbReference type="EMBL" id="JAE24962.1"/>
    </source>
</evidence>
<evidence type="ECO:0000256" key="1">
    <source>
        <dbReference type="SAM" id="SignalP"/>
    </source>
</evidence>
<dbReference type="AlphaFoldDB" id="A0A0A9GKD8"/>
<evidence type="ECO:0008006" key="3">
    <source>
        <dbReference type="Google" id="ProtNLM"/>
    </source>
</evidence>
<feature type="chain" id="PRO_5002046317" description="Secreted protein" evidence="1">
    <location>
        <begin position="26"/>
        <end position="93"/>
    </location>
</feature>
<reference evidence="2" key="2">
    <citation type="journal article" date="2015" name="Data Brief">
        <title>Shoot transcriptome of the giant reed, Arundo donax.</title>
        <authorList>
            <person name="Barrero R.A."/>
            <person name="Guerrero F.D."/>
            <person name="Moolhuijzen P."/>
            <person name="Goolsby J.A."/>
            <person name="Tidwell J."/>
            <person name="Bellgard S.E."/>
            <person name="Bellgard M.I."/>
        </authorList>
    </citation>
    <scope>NUCLEOTIDE SEQUENCE</scope>
    <source>
        <tissue evidence="2">Shoot tissue taken approximately 20 cm above the soil surface</tissue>
    </source>
</reference>
<keyword evidence="1" id="KW-0732">Signal</keyword>
<sequence length="93" mass="10983">MMESQECVNLDISFFFICFFNVCRCEVMCFSEATTFQIQTKVKQMQCISICCIFCIQRGDGAQERPLTVDTSVYYVRVAYTLTQLFAEYHFRY</sequence>
<dbReference type="EMBL" id="GBRH01172934">
    <property type="protein sequence ID" value="JAE24962.1"/>
    <property type="molecule type" value="Transcribed_RNA"/>
</dbReference>
<name>A0A0A9GKD8_ARUDO</name>
<proteinExistence type="predicted"/>
<organism evidence="2">
    <name type="scientific">Arundo donax</name>
    <name type="common">Giant reed</name>
    <name type="synonym">Donax arundinaceus</name>
    <dbReference type="NCBI Taxonomy" id="35708"/>
    <lineage>
        <taxon>Eukaryota</taxon>
        <taxon>Viridiplantae</taxon>
        <taxon>Streptophyta</taxon>
        <taxon>Embryophyta</taxon>
        <taxon>Tracheophyta</taxon>
        <taxon>Spermatophyta</taxon>
        <taxon>Magnoliopsida</taxon>
        <taxon>Liliopsida</taxon>
        <taxon>Poales</taxon>
        <taxon>Poaceae</taxon>
        <taxon>PACMAD clade</taxon>
        <taxon>Arundinoideae</taxon>
        <taxon>Arundineae</taxon>
        <taxon>Arundo</taxon>
    </lineage>
</organism>
<accession>A0A0A9GKD8</accession>
<feature type="signal peptide" evidence="1">
    <location>
        <begin position="1"/>
        <end position="25"/>
    </location>
</feature>
<reference evidence="2" key="1">
    <citation type="submission" date="2014-09" db="EMBL/GenBank/DDBJ databases">
        <authorList>
            <person name="Magalhaes I.L.F."/>
            <person name="Oliveira U."/>
            <person name="Santos F.R."/>
            <person name="Vidigal T.H.D.A."/>
            <person name="Brescovit A.D."/>
            <person name="Santos A.J."/>
        </authorList>
    </citation>
    <scope>NUCLEOTIDE SEQUENCE</scope>
    <source>
        <tissue evidence="2">Shoot tissue taken approximately 20 cm above the soil surface</tissue>
    </source>
</reference>